<dbReference type="Proteomes" id="UP000053317">
    <property type="component" value="Unassembled WGS sequence"/>
</dbReference>
<evidence type="ECO:0000256" key="1">
    <source>
        <dbReference type="ARBA" id="ARBA00022793"/>
    </source>
</evidence>
<proteinExistence type="predicted"/>
<sequence>MATQNPTQEDTSDLSQTGFQATAGALNSLTTQAAENHGADPKDHILAPSTHTKSSSWIARHFPSAAATARLEKLENKFHMGDYVIDRATGAKTFETMSIYEKVLHWNRTVALLKEQSEKMGKEYDLPESTAHIQPFIDTFGLQSSLEEMVEPDPTKYPNFNEFFAREIKASARPIAEPANDLVTSSVADCRPTAFPTIDLATKYWIKGFGFTLARLLGDNETLAQQFSG</sequence>
<gene>
    <name evidence="4" type="ORF">UCRPC4_g03995</name>
</gene>
<dbReference type="InterPro" id="IPR003817">
    <property type="entry name" value="PS_Dcarbxylase"/>
</dbReference>
<evidence type="ECO:0000313" key="4">
    <source>
        <dbReference type="EMBL" id="KKY20918.1"/>
    </source>
</evidence>
<keyword evidence="2" id="KW-0456">Lyase</keyword>
<organism evidence="4 5">
    <name type="scientific">Phaeomoniella chlamydospora</name>
    <name type="common">Phaeoacremonium chlamydosporum</name>
    <dbReference type="NCBI Taxonomy" id="158046"/>
    <lineage>
        <taxon>Eukaryota</taxon>
        <taxon>Fungi</taxon>
        <taxon>Dikarya</taxon>
        <taxon>Ascomycota</taxon>
        <taxon>Pezizomycotina</taxon>
        <taxon>Eurotiomycetes</taxon>
        <taxon>Chaetothyriomycetidae</taxon>
        <taxon>Phaeomoniellales</taxon>
        <taxon>Phaeomoniellaceae</taxon>
        <taxon>Phaeomoniella</taxon>
    </lineage>
</organism>
<dbReference type="Pfam" id="PF02666">
    <property type="entry name" value="PS_Dcarbxylase"/>
    <property type="match status" value="1"/>
</dbReference>
<reference evidence="4 5" key="2">
    <citation type="submission" date="2015-05" db="EMBL/GenBank/DDBJ databases">
        <authorList>
            <person name="Morales-Cruz A."/>
            <person name="Amrine K.C."/>
            <person name="Cantu D."/>
        </authorList>
    </citation>
    <scope>NUCLEOTIDE SEQUENCE [LARGE SCALE GENOMIC DNA]</scope>
    <source>
        <strain evidence="4">UCRPC4</strain>
    </source>
</reference>
<dbReference type="GO" id="GO:0008654">
    <property type="term" value="P:phospholipid biosynthetic process"/>
    <property type="evidence" value="ECO:0007669"/>
    <property type="project" value="InterPro"/>
</dbReference>
<dbReference type="GO" id="GO:0004609">
    <property type="term" value="F:phosphatidylserine decarboxylase activity"/>
    <property type="evidence" value="ECO:0007669"/>
    <property type="project" value="InterPro"/>
</dbReference>
<dbReference type="AlphaFoldDB" id="A0A0G2GB92"/>
<dbReference type="PANTHER" id="PTHR10067:SF17">
    <property type="entry name" value="PHOSPHATIDYLSERINE DECARBOXYLASE PROENZYME 2"/>
    <property type="match status" value="1"/>
</dbReference>
<accession>A0A0G2GB92</accession>
<feature type="region of interest" description="Disordered" evidence="3">
    <location>
        <begin position="1"/>
        <end position="20"/>
    </location>
</feature>
<reference evidence="4 5" key="1">
    <citation type="submission" date="2015-05" db="EMBL/GenBank/DDBJ databases">
        <title>Distinctive expansion of gene families associated with plant cell wall degradation and secondary metabolism in the genomes of grapevine trunk pathogens.</title>
        <authorList>
            <person name="Lawrence D.P."/>
            <person name="Travadon R."/>
            <person name="Rolshausen P.E."/>
            <person name="Baumgartner K."/>
        </authorList>
    </citation>
    <scope>NUCLEOTIDE SEQUENCE [LARGE SCALE GENOMIC DNA]</scope>
    <source>
        <strain evidence="4">UCRPC4</strain>
    </source>
</reference>
<evidence type="ECO:0000313" key="5">
    <source>
        <dbReference type="Proteomes" id="UP000053317"/>
    </source>
</evidence>
<dbReference type="PANTHER" id="PTHR10067">
    <property type="entry name" value="PHOSPHATIDYLSERINE DECARBOXYLASE"/>
    <property type="match status" value="1"/>
</dbReference>
<evidence type="ECO:0000256" key="2">
    <source>
        <dbReference type="ARBA" id="ARBA00023239"/>
    </source>
</evidence>
<keyword evidence="1" id="KW-0210">Decarboxylase</keyword>
<dbReference type="EMBL" id="LCWF01000091">
    <property type="protein sequence ID" value="KKY20918.1"/>
    <property type="molecule type" value="Genomic_DNA"/>
</dbReference>
<keyword evidence="5" id="KW-1185">Reference proteome</keyword>
<comment type="caution">
    <text evidence="4">The sequence shown here is derived from an EMBL/GenBank/DDBJ whole genome shotgun (WGS) entry which is preliminary data.</text>
</comment>
<dbReference type="OrthoDB" id="5973539at2759"/>
<name>A0A0G2GB92_PHACM</name>
<evidence type="ECO:0000256" key="3">
    <source>
        <dbReference type="SAM" id="MobiDB-lite"/>
    </source>
</evidence>
<protein>
    <submittedName>
        <fullName evidence="4">Putative phosphatidylserine decarboxylase</fullName>
    </submittedName>
</protein>